<protein>
    <submittedName>
        <fullName evidence="5">Uncharacterized protein</fullName>
    </submittedName>
</protein>
<evidence type="ECO:0000256" key="2">
    <source>
        <dbReference type="ARBA" id="ARBA00022525"/>
    </source>
</evidence>
<dbReference type="AlphaFoldDB" id="A0A8W8MH94"/>
<dbReference type="InterPro" id="IPR037120">
    <property type="entry name" value="Haem_peroxidase_sf_animal"/>
</dbReference>
<name>A0A8W8MH94_MAGGI</name>
<reference evidence="5" key="1">
    <citation type="submission" date="2022-08" db="UniProtKB">
        <authorList>
            <consortium name="EnsemblMetazoa"/>
        </authorList>
    </citation>
    <scope>IDENTIFICATION</scope>
    <source>
        <strain evidence="5">05x7-T-G4-1.051#20</strain>
    </source>
</reference>
<dbReference type="InterPro" id="IPR010255">
    <property type="entry name" value="Haem_peroxidase_sf"/>
</dbReference>
<dbReference type="PANTHER" id="PTHR11475:SF4">
    <property type="entry name" value="CHORION PEROXIDASE"/>
    <property type="match status" value="1"/>
</dbReference>
<dbReference type="PANTHER" id="PTHR11475">
    <property type="entry name" value="OXIDASE/PEROXIDASE"/>
    <property type="match status" value="1"/>
</dbReference>
<dbReference type="InterPro" id="IPR019791">
    <property type="entry name" value="Haem_peroxidase_animal"/>
</dbReference>
<dbReference type="Proteomes" id="UP000005408">
    <property type="component" value="Unassembled WGS sequence"/>
</dbReference>
<dbReference type="GO" id="GO:0020037">
    <property type="term" value="F:heme binding"/>
    <property type="evidence" value="ECO:0007669"/>
    <property type="project" value="InterPro"/>
</dbReference>
<evidence type="ECO:0000313" key="6">
    <source>
        <dbReference type="Proteomes" id="UP000005408"/>
    </source>
</evidence>
<keyword evidence="3" id="KW-0325">Glycoprotein</keyword>
<dbReference type="Pfam" id="PF03098">
    <property type="entry name" value="An_peroxidase"/>
    <property type="match status" value="2"/>
</dbReference>
<feature type="compositionally biased region" description="Basic and acidic residues" evidence="4">
    <location>
        <begin position="1"/>
        <end position="12"/>
    </location>
</feature>
<dbReference type="GO" id="GO:0006979">
    <property type="term" value="P:response to oxidative stress"/>
    <property type="evidence" value="ECO:0007669"/>
    <property type="project" value="InterPro"/>
</dbReference>
<dbReference type="GO" id="GO:0004601">
    <property type="term" value="F:peroxidase activity"/>
    <property type="evidence" value="ECO:0007669"/>
    <property type="project" value="InterPro"/>
</dbReference>
<evidence type="ECO:0000256" key="3">
    <source>
        <dbReference type="ARBA" id="ARBA00023180"/>
    </source>
</evidence>
<accession>A0A8W8MH94</accession>
<proteinExistence type="predicted"/>
<feature type="region of interest" description="Disordered" evidence="4">
    <location>
        <begin position="1"/>
        <end position="29"/>
    </location>
</feature>
<dbReference type="Gene3D" id="1.10.640.10">
    <property type="entry name" value="Haem peroxidase domain superfamily, animal type"/>
    <property type="match status" value="2"/>
</dbReference>
<dbReference type="SUPFAM" id="SSF48113">
    <property type="entry name" value="Heme-dependent peroxidases"/>
    <property type="match status" value="2"/>
</dbReference>
<comment type="subcellular location">
    <subcellularLocation>
        <location evidence="1">Secreted</location>
    </subcellularLocation>
</comment>
<evidence type="ECO:0000256" key="1">
    <source>
        <dbReference type="ARBA" id="ARBA00004613"/>
    </source>
</evidence>
<dbReference type="GO" id="GO:0005576">
    <property type="term" value="C:extracellular region"/>
    <property type="evidence" value="ECO:0007669"/>
    <property type="project" value="UniProtKB-SubCell"/>
</dbReference>
<organism evidence="5 6">
    <name type="scientific">Magallana gigas</name>
    <name type="common">Pacific oyster</name>
    <name type="synonym">Crassostrea gigas</name>
    <dbReference type="NCBI Taxonomy" id="29159"/>
    <lineage>
        <taxon>Eukaryota</taxon>
        <taxon>Metazoa</taxon>
        <taxon>Spiralia</taxon>
        <taxon>Lophotrochozoa</taxon>
        <taxon>Mollusca</taxon>
        <taxon>Bivalvia</taxon>
        <taxon>Autobranchia</taxon>
        <taxon>Pteriomorphia</taxon>
        <taxon>Ostreida</taxon>
        <taxon>Ostreoidea</taxon>
        <taxon>Ostreidae</taxon>
        <taxon>Magallana</taxon>
    </lineage>
</organism>
<evidence type="ECO:0000256" key="4">
    <source>
        <dbReference type="SAM" id="MobiDB-lite"/>
    </source>
</evidence>
<sequence>MGIDFKRTETETSKSMLTDPQKETERQPKMGVVSSELARSMLRSNVASNAEVQDDARSVNCLTQISCDDAKYSPYRSINGSCNNLNHPNWGTIFSPQPRYQPAQYDDGVNSPRTTGIDGSTFPSPRLISNKLFRAPGDCTETDHARTLMVMAWGQFTDHDISSTLPTLGTREQITDITSLIDGGSVYGNTYEQMEKLWDKNTDHLFENADGGAFDLASLNLQRGRDHGLPPYNSWRQWCGLPVGTSFSDLPDISKEKKAVFADLYRNVDDIDVFAGGVSEIPLDGAAVGPLFSCIIGNQFRDLKDGDRYW</sequence>
<evidence type="ECO:0000313" key="5">
    <source>
        <dbReference type="EnsemblMetazoa" id="G32783.1:cds"/>
    </source>
</evidence>
<dbReference type="EnsemblMetazoa" id="G32783.1">
    <property type="protein sequence ID" value="G32783.1:cds"/>
    <property type="gene ID" value="G32783"/>
</dbReference>
<dbReference type="PROSITE" id="PS50292">
    <property type="entry name" value="PEROXIDASE_3"/>
    <property type="match status" value="1"/>
</dbReference>
<keyword evidence="6" id="KW-1185">Reference proteome</keyword>
<keyword evidence="2" id="KW-0964">Secreted</keyword>